<feature type="compositionally biased region" description="Basic and acidic residues" evidence="9">
    <location>
        <begin position="71"/>
        <end position="84"/>
    </location>
</feature>
<dbReference type="PANTHER" id="PTHR43381">
    <property type="entry name" value="TRANSLATION INITIATION FACTOR IF-2-RELATED"/>
    <property type="match status" value="1"/>
</dbReference>
<gene>
    <name evidence="7" type="primary">infB</name>
    <name evidence="11" type="ORF">BC643_2139</name>
</gene>
<comment type="function">
    <text evidence="7 8">One of the essential components for the initiation of protein synthesis. Protects formylmethionyl-tRNA from spontaneous hydrolysis and promotes its binding to the 30S ribosomal subunits. Also involved in the hydrolysis of GTP during the formation of the 70S ribosomal complex.</text>
</comment>
<sequence>MTIGNKNTRLNKVAREFNVGIHTIVEFLHKKGFDVDNNPNTKISDEAYHLLEKEYKNDISLKKESEKINLKSQRNKKETITLDDMHEEDVSPEEEEDYGSDEIRITDHSSSKHDLPGKSKPVEEKPEEFKSNTRHLDGPKVLGKIDLNGPKKEKPEPKAPEAEKAPAPAPAPPVESKKEEVVEKPAPQEPVQAKTVPQAEEPIKAEESKQEEKSKEPAETEQMPTNIPKVDEVKVVGKIDLSSINQKTRPAKKSKKQKEDERREREKQKRQGQNAGQELNQDRRDSEIRTNVNRLSGPTVVGKIDLPDNQQNRGNQSQNQNSDPKKKRRRIQKDASGRITVGNKPQGPGQGGPGGQGGQGGQGGGQRHGGSMAGKVKKRVIKAEISDEDVQKQIKDTLARLTSGKGKSKGSKYRRDKRNAASERAAAEHERESAEKNILKVTEFVSVAELATMMDVGVNEVISSCMSLGLFVSINQRLDAETMSIVAEEFGYKVEFVSADILEAIEEDDTLPDEVHSRAPIVTVMGHVDHGKTSLLDYIRNANVIAGEAGGITQHIGAYNVTLDDGREITFLDTPGHEAFTAMRARGAQVTDIAIIIVAADDDIMPQTKEAINHAQAAGVPIVFAINKIDKPGANPEKIKEGLANLNFLVEEWGGKYQSQDISAKKGTNVDELLEKVLLEAEMLDLKANDEKRAVGTIIESSLDRGRGYVATVLVQNGTLRQGDIVLAGQYFGHVKAMFNERNQRIQEAGPSEPVIILGLDGAPQAGDKFNVLENEREARQIANKREQLAREQGLRTQKHITLDEIGRRIAIGNFQELNLIVKGDVDGSIEALSDSLIKLSTEEIQVNVIHKAVGAISESDIMLATASDAIIVGFQVRPTVQARRLAEKEEVDIRLYSIIYDAINEITSAMEGMLSPEIKEEILGTAEVQETFKITKVGTVAGCIVRDGKIIRTASHKVRIIRDGIVIYTGQLGSLKRFKDDVKEVAKGYECGLNIDGYNDIKIGDFIESFHEIEVAKTL</sequence>
<dbReference type="FunFam" id="2.40.30.10:FF:000007">
    <property type="entry name" value="Translation initiation factor IF-2"/>
    <property type="match status" value="1"/>
</dbReference>
<feature type="compositionally biased region" description="Basic and acidic residues" evidence="9">
    <location>
        <begin position="201"/>
        <end position="218"/>
    </location>
</feature>
<keyword evidence="12" id="KW-1185">Reference proteome</keyword>
<accession>A0A419W8J8</accession>
<evidence type="ECO:0000313" key="11">
    <source>
        <dbReference type="EMBL" id="RKD91774.1"/>
    </source>
</evidence>
<organism evidence="11 12">
    <name type="scientific">Mangrovibacterium diazotrophicum</name>
    <dbReference type="NCBI Taxonomy" id="1261403"/>
    <lineage>
        <taxon>Bacteria</taxon>
        <taxon>Pseudomonadati</taxon>
        <taxon>Bacteroidota</taxon>
        <taxon>Bacteroidia</taxon>
        <taxon>Marinilabiliales</taxon>
        <taxon>Prolixibacteraceae</taxon>
        <taxon>Mangrovibacterium</taxon>
    </lineage>
</organism>
<evidence type="ECO:0000256" key="3">
    <source>
        <dbReference type="ARBA" id="ARBA00022540"/>
    </source>
</evidence>
<evidence type="ECO:0000313" key="12">
    <source>
        <dbReference type="Proteomes" id="UP000283387"/>
    </source>
</evidence>
<keyword evidence="5 7" id="KW-0648">Protein biosynthesis</keyword>
<evidence type="ECO:0000256" key="9">
    <source>
        <dbReference type="SAM" id="MobiDB-lite"/>
    </source>
</evidence>
<dbReference type="HAMAP" id="MF_00100_B">
    <property type="entry name" value="IF_2_B"/>
    <property type="match status" value="1"/>
</dbReference>
<evidence type="ECO:0000256" key="5">
    <source>
        <dbReference type="ARBA" id="ARBA00022917"/>
    </source>
</evidence>
<dbReference type="GO" id="GO:0003743">
    <property type="term" value="F:translation initiation factor activity"/>
    <property type="evidence" value="ECO:0007669"/>
    <property type="project" value="UniProtKB-UniRule"/>
</dbReference>
<dbReference type="CDD" id="cd03692">
    <property type="entry name" value="mtIF2_IVc"/>
    <property type="match status" value="1"/>
</dbReference>
<feature type="compositionally biased region" description="Acidic residues" evidence="9">
    <location>
        <begin position="85"/>
        <end position="100"/>
    </location>
</feature>
<dbReference type="PROSITE" id="PS01176">
    <property type="entry name" value="IF2"/>
    <property type="match status" value="1"/>
</dbReference>
<feature type="region of interest" description="Disordered" evidence="9">
    <location>
        <begin position="71"/>
        <end position="376"/>
    </location>
</feature>
<dbReference type="NCBIfam" id="TIGR00231">
    <property type="entry name" value="small_GTP"/>
    <property type="match status" value="1"/>
</dbReference>
<dbReference type="InterPro" id="IPR027417">
    <property type="entry name" value="P-loop_NTPase"/>
</dbReference>
<feature type="compositionally biased region" description="Low complexity" evidence="9">
    <location>
        <begin position="309"/>
        <end position="321"/>
    </location>
</feature>
<dbReference type="Pfam" id="PF04760">
    <property type="entry name" value="IF2_N"/>
    <property type="match status" value="1"/>
</dbReference>
<comment type="caution">
    <text evidence="7">Lacks conserved residue(s) required for the propagation of feature annotation.</text>
</comment>
<evidence type="ECO:0000256" key="6">
    <source>
        <dbReference type="ARBA" id="ARBA00023134"/>
    </source>
</evidence>
<dbReference type="InterPro" id="IPR000795">
    <property type="entry name" value="T_Tr_GTP-bd_dom"/>
</dbReference>
<name>A0A419W8J8_9BACT</name>
<dbReference type="CDD" id="cd01887">
    <property type="entry name" value="IF2_eIF5B"/>
    <property type="match status" value="1"/>
</dbReference>
<keyword evidence="7" id="KW-0963">Cytoplasm</keyword>
<dbReference type="PANTHER" id="PTHR43381:SF5">
    <property type="entry name" value="TR-TYPE G DOMAIN-CONTAINING PROTEIN"/>
    <property type="match status" value="1"/>
</dbReference>
<dbReference type="InterPro" id="IPR009000">
    <property type="entry name" value="Transl_B-barrel_sf"/>
</dbReference>
<dbReference type="InterPro" id="IPR036925">
    <property type="entry name" value="TIF_IF2_dom3_sf"/>
</dbReference>
<feature type="compositionally biased region" description="Basic residues" evidence="9">
    <location>
        <begin position="406"/>
        <end position="417"/>
    </location>
</feature>
<dbReference type="InterPro" id="IPR044145">
    <property type="entry name" value="IF2_II"/>
</dbReference>
<feature type="compositionally biased region" description="Basic and acidic residues" evidence="9">
    <location>
        <begin position="101"/>
        <end position="138"/>
    </location>
</feature>
<dbReference type="Proteomes" id="UP000283387">
    <property type="component" value="Unassembled WGS sequence"/>
</dbReference>
<reference evidence="11 12" key="1">
    <citation type="submission" date="2018-09" db="EMBL/GenBank/DDBJ databases">
        <title>Genomic Encyclopedia of Archaeal and Bacterial Type Strains, Phase II (KMG-II): from individual species to whole genera.</title>
        <authorList>
            <person name="Goeker M."/>
        </authorList>
    </citation>
    <scope>NUCLEOTIDE SEQUENCE [LARGE SCALE GENOMIC DNA]</scope>
    <source>
        <strain evidence="11 12">DSM 27148</strain>
    </source>
</reference>
<dbReference type="Pfam" id="PF11987">
    <property type="entry name" value="IF-2"/>
    <property type="match status" value="1"/>
</dbReference>
<dbReference type="Gene3D" id="3.40.50.10050">
    <property type="entry name" value="Translation initiation factor IF- 2, domain 3"/>
    <property type="match status" value="1"/>
</dbReference>
<feature type="binding site" evidence="7">
    <location>
        <begin position="526"/>
        <end position="533"/>
    </location>
    <ligand>
        <name>GTP</name>
        <dbReference type="ChEBI" id="CHEBI:37565"/>
    </ligand>
</feature>
<dbReference type="Gene3D" id="2.40.30.10">
    <property type="entry name" value="Translation factors"/>
    <property type="match status" value="2"/>
</dbReference>
<dbReference type="SUPFAM" id="SSF50447">
    <property type="entry name" value="Translation proteins"/>
    <property type="match status" value="2"/>
</dbReference>
<dbReference type="InterPro" id="IPR015760">
    <property type="entry name" value="TIF_IF2"/>
</dbReference>
<comment type="similarity">
    <text evidence="1 7 8">Belongs to the TRAFAC class translation factor GTPase superfamily. Classic translation factor GTPase family. IF-2 subfamily.</text>
</comment>
<dbReference type="NCBIfam" id="TIGR00487">
    <property type="entry name" value="IF-2"/>
    <property type="match status" value="1"/>
</dbReference>
<proteinExistence type="inferred from homology"/>
<dbReference type="SUPFAM" id="SSF52540">
    <property type="entry name" value="P-loop containing nucleoside triphosphate hydrolases"/>
    <property type="match status" value="1"/>
</dbReference>
<feature type="compositionally biased region" description="Basic and acidic residues" evidence="9">
    <location>
        <begin position="418"/>
        <end position="433"/>
    </location>
</feature>
<dbReference type="RefSeq" id="WP_120273048.1">
    <property type="nucleotide sequence ID" value="NZ_RAPN01000001.1"/>
</dbReference>
<dbReference type="InterPro" id="IPR000178">
    <property type="entry name" value="TF_IF2_bacterial-like"/>
</dbReference>
<feature type="compositionally biased region" description="Basic and acidic residues" evidence="9">
    <location>
        <begin position="149"/>
        <end position="164"/>
    </location>
</feature>
<dbReference type="Gene3D" id="3.40.50.300">
    <property type="entry name" value="P-loop containing nucleotide triphosphate hydrolases"/>
    <property type="match status" value="1"/>
</dbReference>
<dbReference type="GO" id="GO:0005737">
    <property type="term" value="C:cytoplasm"/>
    <property type="evidence" value="ECO:0007669"/>
    <property type="project" value="UniProtKB-SubCell"/>
</dbReference>
<keyword evidence="6 7" id="KW-0342">GTP-binding</keyword>
<dbReference type="EMBL" id="RAPN01000001">
    <property type="protein sequence ID" value="RKD91774.1"/>
    <property type="molecule type" value="Genomic_DNA"/>
</dbReference>
<dbReference type="PROSITE" id="PS51722">
    <property type="entry name" value="G_TR_2"/>
    <property type="match status" value="1"/>
</dbReference>
<dbReference type="FunFam" id="3.40.50.10050:FF:000001">
    <property type="entry name" value="Translation initiation factor IF-2"/>
    <property type="match status" value="1"/>
</dbReference>
<comment type="subcellular location">
    <subcellularLocation>
        <location evidence="7">Cytoplasm</location>
    </subcellularLocation>
</comment>
<dbReference type="InterPro" id="IPR006847">
    <property type="entry name" value="IF2_N"/>
</dbReference>
<evidence type="ECO:0000259" key="10">
    <source>
        <dbReference type="PROSITE" id="PS51722"/>
    </source>
</evidence>
<evidence type="ECO:0000256" key="7">
    <source>
        <dbReference type="HAMAP-Rule" id="MF_00100"/>
    </source>
</evidence>
<feature type="binding site" evidence="7">
    <location>
        <begin position="627"/>
        <end position="630"/>
    </location>
    <ligand>
        <name>GTP</name>
        <dbReference type="ChEBI" id="CHEBI:37565"/>
    </ligand>
</feature>
<evidence type="ECO:0000256" key="4">
    <source>
        <dbReference type="ARBA" id="ARBA00022741"/>
    </source>
</evidence>
<feature type="domain" description="Tr-type G" evidence="10">
    <location>
        <begin position="517"/>
        <end position="687"/>
    </location>
</feature>
<dbReference type="FunFam" id="2.40.30.10:FF:000008">
    <property type="entry name" value="Translation initiation factor IF-2"/>
    <property type="match status" value="1"/>
</dbReference>
<evidence type="ECO:0000256" key="2">
    <source>
        <dbReference type="ARBA" id="ARBA00020675"/>
    </source>
</evidence>
<dbReference type="FunFam" id="3.40.50.300:FF:000019">
    <property type="entry name" value="Translation initiation factor IF-2"/>
    <property type="match status" value="1"/>
</dbReference>
<comment type="caution">
    <text evidence="11">The sequence shown here is derived from an EMBL/GenBank/DDBJ whole genome shotgun (WGS) entry which is preliminary data.</text>
</comment>
<dbReference type="Pfam" id="PF22042">
    <property type="entry name" value="EF-G_D2"/>
    <property type="match status" value="1"/>
</dbReference>
<protein>
    <recommendedName>
        <fullName evidence="2 7">Translation initiation factor IF-2</fullName>
    </recommendedName>
</protein>
<feature type="binding site" evidence="7">
    <location>
        <begin position="573"/>
        <end position="577"/>
    </location>
    <ligand>
        <name>GTP</name>
        <dbReference type="ChEBI" id="CHEBI:37565"/>
    </ligand>
</feature>
<dbReference type="InterPro" id="IPR005225">
    <property type="entry name" value="Small_GTP-bd"/>
</dbReference>
<dbReference type="GO" id="GO:0003924">
    <property type="term" value="F:GTPase activity"/>
    <property type="evidence" value="ECO:0007669"/>
    <property type="project" value="UniProtKB-UniRule"/>
</dbReference>
<dbReference type="InterPro" id="IPR053905">
    <property type="entry name" value="EF-G-like_DII"/>
</dbReference>
<evidence type="ECO:0000256" key="1">
    <source>
        <dbReference type="ARBA" id="ARBA00007733"/>
    </source>
</evidence>
<keyword evidence="4 7" id="KW-0547">Nucleotide-binding</keyword>
<dbReference type="CDD" id="cd03702">
    <property type="entry name" value="IF2_mtIF2_II"/>
    <property type="match status" value="1"/>
</dbReference>
<dbReference type="OrthoDB" id="9811804at2"/>
<keyword evidence="3 7" id="KW-0396">Initiation factor</keyword>
<feature type="compositionally biased region" description="Basic and acidic residues" evidence="9">
    <location>
        <begin position="257"/>
        <end position="269"/>
    </location>
</feature>
<feature type="compositionally biased region" description="Gly residues" evidence="9">
    <location>
        <begin position="348"/>
        <end position="372"/>
    </location>
</feature>
<feature type="region of interest" description="Disordered" evidence="9">
    <location>
        <begin position="396"/>
        <end position="433"/>
    </location>
</feature>
<dbReference type="InterPro" id="IPR023115">
    <property type="entry name" value="TIF_IF2_dom3"/>
</dbReference>
<dbReference type="GO" id="GO:0005525">
    <property type="term" value="F:GTP binding"/>
    <property type="evidence" value="ECO:0007669"/>
    <property type="project" value="UniProtKB-KW"/>
</dbReference>
<dbReference type="Pfam" id="PF00009">
    <property type="entry name" value="GTP_EFTU"/>
    <property type="match status" value="1"/>
</dbReference>
<evidence type="ECO:0000256" key="8">
    <source>
        <dbReference type="RuleBase" id="RU000644"/>
    </source>
</evidence>
<dbReference type="SUPFAM" id="SSF52156">
    <property type="entry name" value="Initiation factor IF2/eIF5b, domain 3"/>
    <property type="match status" value="1"/>
</dbReference>
<dbReference type="AlphaFoldDB" id="A0A419W8J8"/>